<dbReference type="Gene3D" id="3.40.50.1000">
    <property type="entry name" value="HAD superfamily/HAD-like"/>
    <property type="match status" value="1"/>
</dbReference>
<dbReference type="InterPro" id="IPR052419">
    <property type="entry name" value="5_3-deoxyribonucleotidase-like"/>
</dbReference>
<dbReference type="InterPro" id="IPR004843">
    <property type="entry name" value="Calcineurin-like_PHP"/>
</dbReference>
<dbReference type="InterPro" id="IPR029052">
    <property type="entry name" value="Metallo-depent_PP-like"/>
</dbReference>
<reference evidence="4 5" key="1">
    <citation type="submission" date="2019-08" db="EMBL/GenBank/DDBJ databases">
        <title>In-depth cultivation of the pig gut microbiome towards novel bacterial diversity and tailored functional studies.</title>
        <authorList>
            <person name="Wylensek D."/>
            <person name="Hitch T.C.A."/>
            <person name="Clavel T."/>
        </authorList>
    </citation>
    <scope>NUCLEOTIDE SEQUENCE [LARGE SCALE GENOMIC DNA]</scope>
    <source>
        <strain evidence="4 5">WCA-SAB-591-4A-A</strain>
    </source>
</reference>
<dbReference type="EMBL" id="VUNE01000002">
    <property type="protein sequence ID" value="MST62239.1"/>
    <property type="molecule type" value="Genomic_DNA"/>
</dbReference>
<evidence type="ECO:0000259" key="3">
    <source>
        <dbReference type="Pfam" id="PF00149"/>
    </source>
</evidence>
<evidence type="ECO:0000313" key="4">
    <source>
        <dbReference type="EMBL" id="MST62239.1"/>
    </source>
</evidence>
<dbReference type="AlphaFoldDB" id="A0A6N7XGA8"/>
<dbReference type="SUPFAM" id="SSF56300">
    <property type="entry name" value="Metallo-dependent phosphatases"/>
    <property type="match status" value="1"/>
</dbReference>
<proteinExistence type="inferred from homology"/>
<feature type="active site" description="Proton donor" evidence="2">
    <location>
        <position position="240"/>
    </location>
</feature>
<dbReference type="SUPFAM" id="SSF56784">
    <property type="entry name" value="HAD-like"/>
    <property type="match status" value="1"/>
</dbReference>
<feature type="domain" description="Calcineurin-like phosphoesterase" evidence="3">
    <location>
        <begin position="1"/>
        <end position="197"/>
    </location>
</feature>
<comment type="similarity">
    <text evidence="1">Belongs to the 5'(3')-deoxyribonucleotidase family.</text>
</comment>
<evidence type="ECO:0000256" key="1">
    <source>
        <dbReference type="ARBA" id="ARBA00009589"/>
    </source>
</evidence>
<dbReference type="PANTHER" id="PTHR35134:SF2">
    <property type="entry name" value="NUCLEOTIDASE YQFW-RELATED"/>
    <property type="match status" value="1"/>
</dbReference>
<keyword evidence="5" id="KW-1185">Reference proteome</keyword>
<evidence type="ECO:0000256" key="2">
    <source>
        <dbReference type="PIRSR" id="PIRSR610708-1"/>
    </source>
</evidence>
<organism evidence="4 5">
    <name type="scientific">Peptostreptococcus porci</name>
    <dbReference type="NCBI Taxonomy" id="2652282"/>
    <lineage>
        <taxon>Bacteria</taxon>
        <taxon>Bacillati</taxon>
        <taxon>Bacillota</taxon>
        <taxon>Clostridia</taxon>
        <taxon>Peptostreptococcales</taxon>
        <taxon>Peptostreptococcaceae</taxon>
        <taxon>Peptostreptococcus</taxon>
    </lineage>
</organism>
<dbReference type="Proteomes" id="UP000440713">
    <property type="component" value="Unassembled WGS sequence"/>
</dbReference>
<dbReference type="GO" id="GO:0008253">
    <property type="term" value="F:5'-nucleotidase activity"/>
    <property type="evidence" value="ECO:0007669"/>
    <property type="project" value="InterPro"/>
</dbReference>
<accession>A0A6N7XGA8</accession>
<dbReference type="Pfam" id="PF06941">
    <property type="entry name" value="NT5C"/>
    <property type="match status" value="1"/>
</dbReference>
<name>A0A6N7XGA8_9FIRM</name>
<dbReference type="RefSeq" id="WP_154537638.1">
    <property type="nucleotide sequence ID" value="NZ_VUNE01000002.1"/>
</dbReference>
<evidence type="ECO:0000313" key="5">
    <source>
        <dbReference type="Proteomes" id="UP000440713"/>
    </source>
</evidence>
<sequence length="417" mass="48575">MRLFAIGDLHLSTSVDKPMTIFGECWKNHEEKIFSNWNRVVEDEDIVFVVGDISWASSLKEAEQDLDKIYKSKGTKFFIKGNHDYWWTTATGLSKLFDDSMVFMNTNYRVIGEYAICGTRGWNIPNDIKFDEKDNEIYKREAHRLKLSLESARKDGFRKYIVLMHYPPINKDLDETLFSDIIREFGPEHVIYGHLHGEESFDYGFQGLYRGTEYHLVSSDYLKFELKEIKQKPTICVDIDGTIIDPYFFIPYLNKLNGVNIDKKNYTSIKWTDTYGDRFGSLYRNFDTIFTYVYEEAKLLPNVLETIEMLEHRGFNVYFVTARDTKIDSITKKWIEKNGMNPDRVISLGTKNKINIAKKLGCDVFIEDDPGNIEQLLSAGFEVIALDTNYNRAITGERLTRVSNWAEIMGIFESKEL</sequence>
<dbReference type="InterPro" id="IPR010708">
    <property type="entry name" value="5'(3')-deoxyribonucleotidase"/>
</dbReference>
<protein>
    <recommendedName>
        <fullName evidence="3">Calcineurin-like phosphoesterase domain-containing protein</fullName>
    </recommendedName>
</protein>
<dbReference type="Pfam" id="PF00149">
    <property type="entry name" value="Metallophos"/>
    <property type="match status" value="1"/>
</dbReference>
<dbReference type="Gene3D" id="3.60.21.10">
    <property type="match status" value="1"/>
</dbReference>
<dbReference type="InterPro" id="IPR023214">
    <property type="entry name" value="HAD_sf"/>
</dbReference>
<dbReference type="InterPro" id="IPR036412">
    <property type="entry name" value="HAD-like_sf"/>
</dbReference>
<dbReference type="GO" id="GO:0009264">
    <property type="term" value="P:deoxyribonucleotide catabolic process"/>
    <property type="evidence" value="ECO:0007669"/>
    <property type="project" value="InterPro"/>
</dbReference>
<dbReference type="PANTHER" id="PTHR35134">
    <property type="entry name" value="NUCLEOTIDASE YQFW-RELATED"/>
    <property type="match status" value="1"/>
</dbReference>
<comment type="caution">
    <text evidence="4">The sequence shown here is derived from an EMBL/GenBank/DDBJ whole genome shotgun (WGS) entry which is preliminary data.</text>
</comment>
<gene>
    <name evidence="4" type="ORF">FYJ71_04525</name>
</gene>
<feature type="active site" description="Nucleophile" evidence="2">
    <location>
        <position position="238"/>
    </location>
</feature>